<dbReference type="FunCoup" id="A0A1U8ABQ5">
    <property type="interactions" value="675"/>
</dbReference>
<gene>
    <name evidence="2" type="primary">LOC104598658</name>
</gene>
<name>A0A1U8ABQ5_NELNU</name>
<dbReference type="AlphaFoldDB" id="A0A1U8ABQ5"/>
<sequence length="216" mass="23504">MASSSLTLVAIIIVALVVVEPITAWRDALSPFFSPVSEEICKDVNCGKGTCSPLNYTFGYTCECEPGWKRTRLSSEDEDHFKILPCVIPNCTLDYACSSAPPPVPEKDVPHNESFWDPCYWAYCGEGTCLKKSDHTHTCECKQGAYNLLNVTVFPCFSECTLGADCASLGITVSNKSASQTPGTSVNLVDSSHGTSVLLGNFNWLMILMMSFAMVL</sequence>
<dbReference type="OMA" id="TGMVMWS"/>
<dbReference type="PANTHER" id="PTHR33881:SF10">
    <property type="entry name" value="SLIT HOMOLOG 2 PROTEIN-LIKE"/>
    <property type="match status" value="1"/>
</dbReference>
<proteinExistence type="predicted"/>
<evidence type="ECO:0000313" key="2">
    <source>
        <dbReference type="RefSeq" id="XP_010259133.1"/>
    </source>
</evidence>
<keyword evidence="1" id="KW-1185">Reference proteome</keyword>
<protein>
    <submittedName>
        <fullName evidence="2">Uncharacterized protein LOC104598658</fullName>
    </submittedName>
</protein>
<dbReference type="Proteomes" id="UP000189703">
    <property type="component" value="Unplaced"/>
</dbReference>
<organism evidence="1 2">
    <name type="scientific">Nelumbo nucifera</name>
    <name type="common">Sacred lotus</name>
    <dbReference type="NCBI Taxonomy" id="4432"/>
    <lineage>
        <taxon>Eukaryota</taxon>
        <taxon>Viridiplantae</taxon>
        <taxon>Streptophyta</taxon>
        <taxon>Embryophyta</taxon>
        <taxon>Tracheophyta</taxon>
        <taxon>Spermatophyta</taxon>
        <taxon>Magnoliopsida</taxon>
        <taxon>Proteales</taxon>
        <taxon>Nelumbonaceae</taxon>
        <taxon>Nelumbo</taxon>
    </lineage>
</organism>
<evidence type="ECO:0000313" key="1">
    <source>
        <dbReference type="Proteomes" id="UP000189703"/>
    </source>
</evidence>
<reference evidence="2" key="1">
    <citation type="submission" date="2025-08" db="UniProtKB">
        <authorList>
            <consortium name="RefSeq"/>
        </authorList>
    </citation>
    <scope>IDENTIFICATION</scope>
</reference>
<dbReference type="GeneID" id="104598658"/>
<dbReference type="KEGG" id="nnu:104598658"/>
<accession>A0A1U8ABQ5</accession>
<dbReference type="OrthoDB" id="1914642at2759"/>
<dbReference type="eggNOG" id="ENOG502S013">
    <property type="taxonomic scope" value="Eukaryota"/>
</dbReference>
<dbReference type="PANTHER" id="PTHR33881">
    <property type="entry name" value="NEUROGENIC LOCUS NOTCH-LIKE PROTEIN"/>
    <property type="match status" value="1"/>
</dbReference>
<dbReference type="RefSeq" id="XP_010259133.1">
    <property type="nucleotide sequence ID" value="XM_010260831.2"/>
</dbReference>